<protein>
    <submittedName>
        <fullName evidence="1">Uncharacterized protein</fullName>
    </submittedName>
</protein>
<proteinExistence type="predicted"/>
<dbReference type="OrthoDB" id="5983726at2759"/>
<dbReference type="AlphaFoldDB" id="A0A8S3UI91"/>
<dbReference type="Proteomes" id="UP000683360">
    <property type="component" value="Unassembled WGS sequence"/>
</dbReference>
<sequence>MPSNADFRLSILVGDTLLPEYEKDGIVYVESSFFSPHSYKQQAKETVNGETEVQSWPVTPFSVCIETEPSSQACYYRVYVDGQKVTSKSVTPGTKRVIKGFRDGTLVREFLFSLPRFAKNEFDRIDGNISSKVGIIEVESCYATLKTTQKRIRNKKLEYDQANKKDCGRVTGGSYLMSTTKAGRVVGMKNSFRNVDFWNVHSVTSRLSVKYVTAQTLQDMNVSIVPIPFPQGLYDTRSRALHSRPNILRKRSGNNTNSNASTEIKTEKDENVIESVNHVIGSSDHMVGSSEQVEHVVDSVNHVTGSSDHMVGSSDHQYTGGPNFIKEEVFCPILINGETIDLTFDDGEAAIEIID</sequence>
<comment type="caution">
    <text evidence="1">The sequence shown here is derived from an EMBL/GenBank/DDBJ whole genome shotgun (WGS) entry which is preliminary data.</text>
</comment>
<gene>
    <name evidence="1" type="ORF">MEDL_54376</name>
</gene>
<evidence type="ECO:0000313" key="2">
    <source>
        <dbReference type="Proteomes" id="UP000683360"/>
    </source>
</evidence>
<keyword evidence="2" id="KW-1185">Reference proteome</keyword>
<accession>A0A8S3UI91</accession>
<organism evidence="1 2">
    <name type="scientific">Mytilus edulis</name>
    <name type="common">Blue mussel</name>
    <dbReference type="NCBI Taxonomy" id="6550"/>
    <lineage>
        <taxon>Eukaryota</taxon>
        <taxon>Metazoa</taxon>
        <taxon>Spiralia</taxon>
        <taxon>Lophotrochozoa</taxon>
        <taxon>Mollusca</taxon>
        <taxon>Bivalvia</taxon>
        <taxon>Autobranchia</taxon>
        <taxon>Pteriomorphia</taxon>
        <taxon>Mytilida</taxon>
        <taxon>Mytiloidea</taxon>
        <taxon>Mytilidae</taxon>
        <taxon>Mytilinae</taxon>
        <taxon>Mytilus</taxon>
    </lineage>
</organism>
<evidence type="ECO:0000313" key="1">
    <source>
        <dbReference type="EMBL" id="CAG2242178.1"/>
    </source>
</evidence>
<reference evidence="1" key="1">
    <citation type="submission" date="2021-03" db="EMBL/GenBank/DDBJ databases">
        <authorList>
            <person name="Bekaert M."/>
        </authorList>
    </citation>
    <scope>NUCLEOTIDE SEQUENCE</scope>
</reference>
<name>A0A8S3UI91_MYTED</name>
<dbReference type="EMBL" id="CAJPWZ010002636">
    <property type="protein sequence ID" value="CAG2242178.1"/>
    <property type="molecule type" value="Genomic_DNA"/>
</dbReference>